<sequence>MPKKIVSDFGDKKFYLICQDGRAQEWRQNKEGTDLIDVVLDGRIYKASKEDPEGSPVATGDPDLRQAYGDQDYKRIMYDILENGKETNHRFPPI</sequence>
<accession>A0A0A1N605</accession>
<gene>
    <name evidence="2" type="ORF">BCV71DRAFT_228506</name>
</gene>
<dbReference type="Gene3D" id="3.30.1250.10">
    <property type="entry name" value="Ribosome maturation protein SBDS, N-terminal domain"/>
    <property type="match status" value="1"/>
</dbReference>
<evidence type="ECO:0000313" key="3">
    <source>
        <dbReference type="Proteomes" id="UP000242381"/>
    </source>
</evidence>
<dbReference type="VEuPathDB" id="FungiDB:BCV72DRAFT_303007"/>
<feature type="domain" description="Ribosome maturation protein SDO1/SBDS N-terminal" evidence="1">
    <location>
        <begin position="10"/>
        <end position="88"/>
    </location>
</feature>
<proteinExistence type="predicted"/>
<organism evidence="2 3">
    <name type="scientific">Rhizopus microsporus</name>
    <dbReference type="NCBI Taxonomy" id="58291"/>
    <lineage>
        <taxon>Eukaryota</taxon>
        <taxon>Fungi</taxon>
        <taxon>Fungi incertae sedis</taxon>
        <taxon>Mucoromycota</taxon>
        <taxon>Mucoromycotina</taxon>
        <taxon>Mucoromycetes</taxon>
        <taxon>Mucorales</taxon>
        <taxon>Mucorineae</taxon>
        <taxon>Rhizopodaceae</taxon>
        <taxon>Rhizopus</taxon>
    </lineage>
</organism>
<reference evidence="2 3" key="1">
    <citation type="journal article" date="2016" name="Proc. Natl. Acad. Sci. U.S.A.">
        <title>Lipid metabolic changes in an early divergent fungus govern the establishment of a mutualistic symbiosis with endobacteria.</title>
        <authorList>
            <person name="Lastovetsky O.A."/>
            <person name="Gaspar M.L."/>
            <person name="Mondo S.J."/>
            <person name="LaButti K.M."/>
            <person name="Sandor L."/>
            <person name="Grigoriev I.V."/>
            <person name="Henry S.A."/>
            <person name="Pawlowska T.E."/>
        </authorList>
    </citation>
    <scope>NUCLEOTIDE SEQUENCE [LARGE SCALE GENOMIC DNA]</scope>
    <source>
        <strain evidence="2 3">ATCC 11559</strain>
    </source>
</reference>
<dbReference type="EMBL" id="KV921411">
    <property type="protein sequence ID" value="ORE15733.1"/>
    <property type="molecule type" value="Genomic_DNA"/>
</dbReference>
<dbReference type="Proteomes" id="UP000242381">
    <property type="component" value="Unassembled WGS sequence"/>
</dbReference>
<evidence type="ECO:0000313" key="2">
    <source>
        <dbReference type="EMBL" id="ORE15733.1"/>
    </source>
</evidence>
<dbReference type="InterPro" id="IPR019783">
    <property type="entry name" value="SDO1/SBDS_N"/>
</dbReference>
<protein>
    <recommendedName>
        <fullName evidence="1">Ribosome maturation protein SDO1/SBDS N-terminal domain-containing protein</fullName>
    </recommendedName>
</protein>
<dbReference type="InterPro" id="IPR036786">
    <property type="entry name" value="Ribosome_mat_SBDS_N_sf"/>
</dbReference>
<dbReference type="Pfam" id="PF01172">
    <property type="entry name" value="SBDS_N"/>
    <property type="match status" value="1"/>
</dbReference>
<dbReference type="AlphaFoldDB" id="A0A0A1N605"/>
<evidence type="ECO:0000259" key="1">
    <source>
        <dbReference type="Pfam" id="PF01172"/>
    </source>
</evidence>
<dbReference type="SUPFAM" id="SSF89895">
    <property type="entry name" value="FYSH domain"/>
    <property type="match status" value="1"/>
</dbReference>
<name>A0A0A1N605_RHIZD</name>